<keyword evidence="3" id="KW-1185">Reference proteome</keyword>
<evidence type="ECO:0000313" key="3">
    <source>
        <dbReference type="Proteomes" id="UP000237105"/>
    </source>
</evidence>
<dbReference type="AlphaFoldDB" id="A0A2P5CLD9"/>
<organism evidence="2 3">
    <name type="scientific">Parasponia andersonii</name>
    <name type="common">Sponia andersonii</name>
    <dbReference type="NCBI Taxonomy" id="3476"/>
    <lineage>
        <taxon>Eukaryota</taxon>
        <taxon>Viridiplantae</taxon>
        <taxon>Streptophyta</taxon>
        <taxon>Embryophyta</taxon>
        <taxon>Tracheophyta</taxon>
        <taxon>Spermatophyta</taxon>
        <taxon>Magnoliopsida</taxon>
        <taxon>eudicotyledons</taxon>
        <taxon>Gunneridae</taxon>
        <taxon>Pentapetalae</taxon>
        <taxon>rosids</taxon>
        <taxon>fabids</taxon>
        <taxon>Rosales</taxon>
        <taxon>Cannabaceae</taxon>
        <taxon>Parasponia</taxon>
    </lineage>
</organism>
<evidence type="ECO:0000313" key="2">
    <source>
        <dbReference type="EMBL" id="PON61861.1"/>
    </source>
</evidence>
<name>A0A2P5CLD9_PARAD</name>
<dbReference type="EMBL" id="JXTB01000118">
    <property type="protein sequence ID" value="PON61861.1"/>
    <property type="molecule type" value="Genomic_DNA"/>
</dbReference>
<sequence length="96" mass="10867">MTARTRPTSITNHPISSDPSTAKATIATTPFRARTNLSTSKMTNFSAPTLRREAKPMRFWFLFHNFDHRYFLSALRFSIISLVPGMEPEFFTGAAP</sequence>
<evidence type="ECO:0000256" key="1">
    <source>
        <dbReference type="SAM" id="MobiDB-lite"/>
    </source>
</evidence>
<comment type="caution">
    <text evidence="2">The sequence shown here is derived from an EMBL/GenBank/DDBJ whole genome shotgun (WGS) entry which is preliminary data.</text>
</comment>
<proteinExistence type="predicted"/>
<reference evidence="3" key="1">
    <citation type="submission" date="2016-06" db="EMBL/GenBank/DDBJ databases">
        <title>Parallel loss of symbiosis genes in relatives of nitrogen-fixing non-legume Parasponia.</title>
        <authorList>
            <person name="Van Velzen R."/>
            <person name="Holmer R."/>
            <person name="Bu F."/>
            <person name="Rutten L."/>
            <person name="Van Zeijl A."/>
            <person name="Liu W."/>
            <person name="Santuari L."/>
            <person name="Cao Q."/>
            <person name="Sharma T."/>
            <person name="Shen D."/>
            <person name="Roswanjaya Y."/>
            <person name="Wardhani T."/>
            <person name="Kalhor M.S."/>
            <person name="Jansen J."/>
            <person name="Van den Hoogen J."/>
            <person name="Gungor B."/>
            <person name="Hartog M."/>
            <person name="Hontelez J."/>
            <person name="Verver J."/>
            <person name="Yang W.-C."/>
            <person name="Schijlen E."/>
            <person name="Repin R."/>
            <person name="Schilthuizen M."/>
            <person name="Schranz E."/>
            <person name="Heidstra R."/>
            <person name="Miyata K."/>
            <person name="Fedorova E."/>
            <person name="Kohlen W."/>
            <person name="Bisseling T."/>
            <person name="Smit S."/>
            <person name="Geurts R."/>
        </authorList>
    </citation>
    <scope>NUCLEOTIDE SEQUENCE [LARGE SCALE GENOMIC DNA]</scope>
    <source>
        <strain evidence="3">cv. WU1-14</strain>
    </source>
</reference>
<dbReference type="Proteomes" id="UP000237105">
    <property type="component" value="Unassembled WGS sequence"/>
</dbReference>
<gene>
    <name evidence="2" type="ORF">PanWU01x14_142790</name>
</gene>
<accession>A0A2P5CLD9</accession>
<feature type="region of interest" description="Disordered" evidence="1">
    <location>
        <begin position="1"/>
        <end position="22"/>
    </location>
</feature>
<protein>
    <submittedName>
        <fullName evidence="2">Uncharacterized protein</fullName>
    </submittedName>
</protein>